<dbReference type="PANTHER" id="PTHR10766:SF176">
    <property type="entry name" value="TRANSMEMBRANE 9 SUPERFAMILY MEMBER"/>
    <property type="match status" value="1"/>
</dbReference>
<evidence type="ECO:0000256" key="2">
    <source>
        <dbReference type="ARBA" id="ARBA00005227"/>
    </source>
</evidence>
<evidence type="ECO:0000256" key="5">
    <source>
        <dbReference type="ARBA" id="ARBA00022989"/>
    </source>
</evidence>
<evidence type="ECO:0000256" key="3">
    <source>
        <dbReference type="ARBA" id="ARBA00022692"/>
    </source>
</evidence>
<evidence type="ECO:0000256" key="7">
    <source>
        <dbReference type="RuleBase" id="RU363079"/>
    </source>
</evidence>
<keyword evidence="4 7" id="KW-0732">Signal</keyword>
<keyword evidence="3 8" id="KW-0812">Transmembrane</keyword>
<evidence type="ECO:0000313" key="8">
    <source>
        <dbReference type="EMBL" id="GIY80317.1"/>
    </source>
</evidence>
<evidence type="ECO:0000256" key="4">
    <source>
        <dbReference type="ARBA" id="ARBA00022729"/>
    </source>
</evidence>
<dbReference type="PANTHER" id="PTHR10766">
    <property type="entry name" value="TRANSMEMBRANE 9 SUPERFAMILY PROTEIN"/>
    <property type="match status" value="1"/>
</dbReference>
<organism evidence="8 9">
    <name type="scientific">Caerostris extrusa</name>
    <name type="common">Bark spider</name>
    <name type="synonym">Caerostris bankana</name>
    <dbReference type="NCBI Taxonomy" id="172846"/>
    <lineage>
        <taxon>Eukaryota</taxon>
        <taxon>Metazoa</taxon>
        <taxon>Ecdysozoa</taxon>
        <taxon>Arthropoda</taxon>
        <taxon>Chelicerata</taxon>
        <taxon>Arachnida</taxon>
        <taxon>Araneae</taxon>
        <taxon>Araneomorphae</taxon>
        <taxon>Entelegynae</taxon>
        <taxon>Araneoidea</taxon>
        <taxon>Araneidae</taxon>
        <taxon>Caerostris</taxon>
    </lineage>
</organism>
<dbReference type="AlphaFoldDB" id="A0AAV4WC34"/>
<keyword evidence="9" id="KW-1185">Reference proteome</keyword>
<comment type="caution">
    <text evidence="8">The sequence shown here is derived from an EMBL/GenBank/DDBJ whole genome shotgun (WGS) entry which is preliminary data.</text>
</comment>
<protein>
    <recommendedName>
        <fullName evidence="7">Transmembrane 9 superfamily member</fullName>
    </recommendedName>
</protein>
<evidence type="ECO:0000313" key="9">
    <source>
        <dbReference type="Proteomes" id="UP001054945"/>
    </source>
</evidence>
<dbReference type="GO" id="GO:0072657">
    <property type="term" value="P:protein localization to membrane"/>
    <property type="evidence" value="ECO:0007669"/>
    <property type="project" value="TreeGrafter"/>
</dbReference>
<dbReference type="InterPro" id="IPR004240">
    <property type="entry name" value="EMP70"/>
</dbReference>
<accession>A0AAV4WC34</accession>
<name>A0AAV4WC34_CAEEX</name>
<feature type="chain" id="PRO_5043111903" description="Transmembrane 9 superfamily member" evidence="7">
    <location>
        <begin position="24"/>
        <end position="189"/>
    </location>
</feature>
<comment type="similarity">
    <text evidence="2 7">Belongs to the nonaspanin (TM9SF) (TC 9.A.2) family.</text>
</comment>
<dbReference type="Proteomes" id="UP001054945">
    <property type="component" value="Unassembled WGS sequence"/>
</dbReference>
<reference evidence="8 9" key="1">
    <citation type="submission" date="2021-06" db="EMBL/GenBank/DDBJ databases">
        <title>Caerostris extrusa draft genome.</title>
        <authorList>
            <person name="Kono N."/>
            <person name="Arakawa K."/>
        </authorList>
    </citation>
    <scope>NUCLEOTIDE SEQUENCE [LARGE SCALE GENOMIC DNA]</scope>
</reference>
<sequence>MVYINSKYFCLLIICTHLPSILSFYLPGLAPVNYCEEAKKTASCQSRVRLYVNRLNSEESVIPYEYNHFDFCTADDSDSPVENLGQVVFGERIRPSPYNISFLRDVACATVCEKTYHMDRKEDVEKLNNLKKGMLKNYQHHWIVDNMPVTWCYLVEVNQQFCSTGFPMGCYVNSARQPKDACVMNVIII</sequence>
<feature type="signal peptide" evidence="7">
    <location>
        <begin position="1"/>
        <end position="23"/>
    </location>
</feature>
<gene>
    <name evidence="8" type="primary">Tm9sf2</name>
    <name evidence="8" type="ORF">CEXT_316981</name>
</gene>
<dbReference type="EMBL" id="BPLR01015994">
    <property type="protein sequence ID" value="GIY80317.1"/>
    <property type="molecule type" value="Genomic_DNA"/>
</dbReference>
<dbReference type="Pfam" id="PF02990">
    <property type="entry name" value="EMP70"/>
    <property type="match status" value="1"/>
</dbReference>
<keyword evidence="6" id="KW-0472">Membrane</keyword>
<proteinExistence type="inferred from homology"/>
<dbReference type="GO" id="GO:0016020">
    <property type="term" value="C:membrane"/>
    <property type="evidence" value="ECO:0007669"/>
    <property type="project" value="UniProtKB-SubCell"/>
</dbReference>
<keyword evidence="5" id="KW-1133">Transmembrane helix</keyword>
<comment type="subcellular location">
    <subcellularLocation>
        <location evidence="1">Membrane</location>
        <topology evidence="1">Multi-pass membrane protein</topology>
    </subcellularLocation>
</comment>
<evidence type="ECO:0000256" key="6">
    <source>
        <dbReference type="ARBA" id="ARBA00023136"/>
    </source>
</evidence>
<evidence type="ECO:0000256" key="1">
    <source>
        <dbReference type="ARBA" id="ARBA00004141"/>
    </source>
</evidence>